<keyword evidence="2" id="KW-0472">Membrane</keyword>
<sequence length="137" mass="15182">MDNSKDEPKVDRSARRKVILRPRSRVDYPRRDRSHNEEYAAELSPLPSMLQSTVVGRSDEAQRTTGGVSEGEDRRVGYIGLGFGVVSLFIWSIILGPIAAVLGYYAYVRGQKSAGAWSMGLGIVSTLSYFILIPFAR</sequence>
<name>A0ABW5FBT3_9BACL</name>
<evidence type="ECO:0000256" key="1">
    <source>
        <dbReference type="SAM" id="MobiDB-lite"/>
    </source>
</evidence>
<evidence type="ECO:0000256" key="2">
    <source>
        <dbReference type="SAM" id="Phobius"/>
    </source>
</evidence>
<dbReference type="RefSeq" id="WP_209987907.1">
    <property type="nucleotide sequence ID" value="NZ_JBHUKY010000033.1"/>
</dbReference>
<feature type="compositionally biased region" description="Basic residues" evidence="1">
    <location>
        <begin position="14"/>
        <end position="23"/>
    </location>
</feature>
<organism evidence="3 4">
    <name type="scientific">Paenibacillus rhizoplanae</name>
    <dbReference type="NCBI Taxonomy" id="1917181"/>
    <lineage>
        <taxon>Bacteria</taxon>
        <taxon>Bacillati</taxon>
        <taxon>Bacillota</taxon>
        <taxon>Bacilli</taxon>
        <taxon>Bacillales</taxon>
        <taxon>Paenibacillaceae</taxon>
        <taxon>Paenibacillus</taxon>
    </lineage>
</organism>
<proteinExistence type="predicted"/>
<evidence type="ECO:0008006" key="5">
    <source>
        <dbReference type="Google" id="ProtNLM"/>
    </source>
</evidence>
<keyword evidence="2" id="KW-0812">Transmembrane</keyword>
<dbReference type="PANTHER" id="PTHR40040">
    <property type="entry name" value="SMALL HYDROPHOBIC PROTEIN-RELATED"/>
    <property type="match status" value="1"/>
</dbReference>
<feature type="region of interest" description="Disordered" evidence="1">
    <location>
        <begin position="1"/>
        <end position="37"/>
    </location>
</feature>
<dbReference type="Proteomes" id="UP001597448">
    <property type="component" value="Unassembled WGS sequence"/>
</dbReference>
<feature type="transmembrane region" description="Helical" evidence="2">
    <location>
        <begin position="78"/>
        <end position="108"/>
    </location>
</feature>
<protein>
    <recommendedName>
        <fullName evidence="5">DUF4190 domain-containing protein</fullName>
    </recommendedName>
</protein>
<feature type="compositionally biased region" description="Basic and acidic residues" evidence="1">
    <location>
        <begin position="1"/>
        <end position="13"/>
    </location>
</feature>
<gene>
    <name evidence="3" type="ORF">ACFSX3_19970</name>
</gene>
<keyword evidence="2" id="KW-1133">Transmembrane helix</keyword>
<dbReference type="EMBL" id="JBHUKY010000033">
    <property type="protein sequence ID" value="MFD2412174.1"/>
    <property type="molecule type" value="Genomic_DNA"/>
</dbReference>
<evidence type="ECO:0000313" key="4">
    <source>
        <dbReference type="Proteomes" id="UP001597448"/>
    </source>
</evidence>
<reference evidence="4" key="1">
    <citation type="journal article" date="2019" name="Int. J. Syst. Evol. Microbiol.">
        <title>The Global Catalogue of Microorganisms (GCM) 10K type strain sequencing project: providing services to taxonomists for standard genome sequencing and annotation.</title>
        <authorList>
            <consortium name="The Broad Institute Genomics Platform"/>
            <consortium name="The Broad Institute Genome Sequencing Center for Infectious Disease"/>
            <person name="Wu L."/>
            <person name="Ma J."/>
        </authorList>
    </citation>
    <scope>NUCLEOTIDE SEQUENCE [LARGE SCALE GENOMIC DNA]</scope>
    <source>
        <strain evidence="4">CCM 8725</strain>
    </source>
</reference>
<dbReference type="PANTHER" id="PTHR40040:SF1">
    <property type="entry name" value="MEMBRANE PROTEIN"/>
    <property type="match status" value="1"/>
</dbReference>
<evidence type="ECO:0000313" key="3">
    <source>
        <dbReference type="EMBL" id="MFD2412174.1"/>
    </source>
</evidence>
<feature type="transmembrane region" description="Helical" evidence="2">
    <location>
        <begin position="114"/>
        <end position="136"/>
    </location>
</feature>
<comment type="caution">
    <text evidence="3">The sequence shown here is derived from an EMBL/GenBank/DDBJ whole genome shotgun (WGS) entry which is preliminary data.</text>
</comment>
<dbReference type="InterPro" id="IPR055338">
    <property type="entry name" value="YqfX-like"/>
</dbReference>
<keyword evidence="4" id="KW-1185">Reference proteome</keyword>
<accession>A0ABW5FBT3</accession>
<feature type="compositionally biased region" description="Basic and acidic residues" evidence="1">
    <location>
        <begin position="24"/>
        <end position="37"/>
    </location>
</feature>